<sequence>MASRTKGSGIMLVRSRITTPRNFTRDQYHAWTRLHFKDLLDMSSSCSCTLTTRFTATEPVPLGDQWNWPYFNTIHLPDVGSLQGKEYLEVSRALDLENTRALVEGESAVGKPGLIFEVVDATFAVYEEEPVEKGPDVKSYQDLPVPSNSNKAIYPNYATSAFVDSVLFCIQNPASSATILKQLSGPTRQIYADLYRKSPAEAHPPHHPVIQDQPERLLFVLVVPKGVEGEGVGAWKKEVKSAELEEAGIWDVETVMGRGA</sequence>
<dbReference type="AlphaFoldDB" id="A0A8E2EPJ7"/>
<reference evidence="1 2" key="1">
    <citation type="journal article" date="2016" name="Nat. Commun.">
        <title>Ectomycorrhizal ecology is imprinted in the genome of the dominant symbiotic fungus Cenococcum geophilum.</title>
        <authorList>
            <consortium name="DOE Joint Genome Institute"/>
            <person name="Peter M."/>
            <person name="Kohler A."/>
            <person name="Ohm R.A."/>
            <person name="Kuo A."/>
            <person name="Krutzmann J."/>
            <person name="Morin E."/>
            <person name="Arend M."/>
            <person name="Barry K.W."/>
            <person name="Binder M."/>
            <person name="Choi C."/>
            <person name="Clum A."/>
            <person name="Copeland A."/>
            <person name="Grisel N."/>
            <person name="Haridas S."/>
            <person name="Kipfer T."/>
            <person name="LaButti K."/>
            <person name="Lindquist E."/>
            <person name="Lipzen A."/>
            <person name="Maire R."/>
            <person name="Meier B."/>
            <person name="Mihaltcheva S."/>
            <person name="Molinier V."/>
            <person name="Murat C."/>
            <person name="Poggeler S."/>
            <person name="Quandt C.A."/>
            <person name="Sperisen C."/>
            <person name="Tritt A."/>
            <person name="Tisserant E."/>
            <person name="Crous P.W."/>
            <person name="Henrissat B."/>
            <person name="Nehls U."/>
            <person name="Egli S."/>
            <person name="Spatafora J.W."/>
            <person name="Grigoriev I.V."/>
            <person name="Martin F.M."/>
        </authorList>
    </citation>
    <scope>NUCLEOTIDE SEQUENCE [LARGE SCALE GENOMIC DNA]</scope>
    <source>
        <strain evidence="1 2">CBS 207.34</strain>
    </source>
</reference>
<dbReference type="EMBL" id="KV750944">
    <property type="protein sequence ID" value="OCL02499.1"/>
    <property type="molecule type" value="Genomic_DNA"/>
</dbReference>
<gene>
    <name evidence="1" type="ORF">AOQ84DRAFT_392934</name>
</gene>
<accession>A0A8E2EPJ7</accession>
<keyword evidence="2" id="KW-1185">Reference proteome</keyword>
<organism evidence="1 2">
    <name type="scientific">Glonium stellatum</name>
    <dbReference type="NCBI Taxonomy" id="574774"/>
    <lineage>
        <taxon>Eukaryota</taxon>
        <taxon>Fungi</taxon>
        <taxon>Dikarya</taxon>
        <taxon>Ascomycota</taxon>
        <taxon>Pezizomycotina</taxon>
        <taxon>Dothideomycetes</taxon>
        <taxon>Pleosporomycetidae</taxon>
        <taxon>Gloniales</taxon>
        <taxon>Gloniaceae</taxon>
        <taxon>Glonium</taxon>
    </lineage>
</organism>
<proteinExistence type="predicted"/>
<evidence type="ECO:0000313" key="1">
    <source>
        <dbReference type="EMBL" id="OCL02499.1"/>
    </source>
</evidence>
<dbReference type="OrthoDB" id="3759404at2759"/>
<protein>
    <submittedName>
        <fullName evidence="1">Uncharacterized protein</fullName>
    </submittedName>
</protein>
<name>A0A8E2EPJ7_9PEZI</name>
<dbReference type="Proteomes" id="UP000250140">
    <property type="component" value="Unassembled WGS sequence"/>
</dbReference>
<evidence type="ECO:0000313" key="2">
    <source>
        <dbReference type="Proteomes" id="UP000250140"/>
    </source>
</evidence>